<dbReference type="InterPro" id="IPR016088">
    <property type="entry name" value="Chalcone_isomerase_3-sand"/>
</dbReference>
<evidence type="ECO:0000259" key="1">
    <source>
        <dbReference type="Pfam" id="PF16035"/>
    </source>
</evidence>
<dbReference type="InParanoid" id="F2TYT9"/>
<proteinExistence type="predicted"/>
<dbReference type="OrthoDB" id="18193at2759"/>
<feature type="domain" description="Chalcone isomerase" evidence="1">
    <location>
        <begin position="84"/>
        <end position="262"/>
    </location>
</feature>
<evidence type="ECO:0000313" key="2">
    <source>
        <dbReference type="EMBL" id="EGD78763.1"/>
    </source>
</evidence>
<evidence type="ECO:0000313" key="3">
    <source>
        <dbReference type="Proteomes" id="UP000007799"/>
    </source>
</evidence>
<dbReference type="eggNOG" id="ENOG502S68K">
    <property type="taxonomic scope" value="Eukaryota"/>
</dbReference>
<dbReference type="Gene3D" id="3.50.70.10">
    <property type="match status" value="1"/>
</dbReference>
<dbReference type="RefSeq" id="XP_004997719.1">
    <property type="nucleotide sequence ID" value="XM_004997662.1"/>
</dbReference>
<dbReference type="STRING" id="946362.F2TYT9"/>
<dbReference type="Pfam" id="PF16035">
    <property type="entry name" value="Chalcone_2"/>
    <property type="match status" value="1"/>
</dbReference>
<protein>
    <recommendedName>
        <fullName evidence="1">Chalcone isomerase domain-containing protein</fullName>
    </recommendedName>
</protein>
<sequence>MGCGCAAAASFVSKSDKSSQSEVSVTAASAITSRQQQRQPQRHVVAARVDEKGFADAQTQDSDTLVVDPNSRLVHPRTVTVNEKHTLVAAGTRMVTFLRYYVYSAAIYLPTDHAARIRSMARVAAAAQLPHDQTEERAAVVASIQDIHMPKVIRVAPYRKAAFSHLRDGFGRALDARARAIVKDAPEKQAQLQEEISTFKQLFPRGDLQLGEELLMVFRGDRVTLQHQGRDLGSMHSTFVGSALIEAYLGKDSVNPALRGDFWNRSQQ</sequence>
<organism evidence="3">
    <name type="scientific">Salpingoeca rosetta (strain ATCC 50818 / BSB-021)</name>
    <dbReference type="NCBI Taxonomy" id="946362"/>
    <lineage>
        <taxon>Eukaryota</taxon>
        <taxon>Choanoflagellata</taxon>
        <taxon>Craspedida</taxon>
        <taxon>Salpingoecidae</taxon>
        <taxon>Salpingoeca</taxon>
    </lineage>
</organism>
<dbReference type="GO" id="GO:0016872">
    <property type="term" value="F:intramolecular lyase activity"/>
    <property type="evidence" value="ECO:0007669"/>
    <property type="project" value="InterPro"/>
</dbReference>
<dbReference type="PANTHER" id="PTHR47284">
    <property type="entry name" value="FATTY-ACID-BINDING PROTEIN 2"/>
    <property type="match status" value="1"/>
</dbReference>
<accession>F2TYT9</accession>
<dbReference type="EMBL" id="GL832957">
    <property type="protein sequence ID" value="EGD78763.1"/>
    <property type="molecule type" value="Genomic_DNA"/>
</dbReference>
<dbReference type="KEGG" id="sre:PTSG_01740"/>
<reference evidence="2" key="1">
    <citation type="submission" date="2009-08" db="EMBL/GenBank/DDBJ databases">
        <title>Annotation of Salpingoeca rosetta.</title>
        <authorList>
            <consortium name="The Broad Institute Genome Sequencing Platform"/>
            <person name="Russ C."/>
            <person name="Cuomo C."/>
            <person name="Burger G."/>
            <person name="Gray M.W."/>
            <person name="Holland P.W.H."/>
            <person name="King N."/>
            <person name="Lang F.B.F."/>
            <person name="Roger A.J."/>
            <person name="Ruiz-Trillo I."/>
            <person name="Young S.K."/>
            <person name="Zeng Q."/>
            <person name="Gargeya S."/>
            <person name="Alvarado L."/>
            <person name="Berlin A."/>
            <person name="Chapman S.B."/>
            <person name="Chen Z."/>
            <person name="Freedman E."/>
            <person name="Gellesch M."/>
            <person name="Goldberg J."/>
            <person name="Griggs A."/>
            <person name="Gujja S."/>
            <person name="Heilman E."/>
            <person name="Heiman D."/>
            <person name="Howarth C."/>
            <person name="Mehta T."/>
            <person name="Neiman D."/>
            <person name="Pearson M."/>
            <person name="Roberts A."/>
            <person name="Saif S."/>
            <person name="Shea T."/>
            <person name="Shenoy N."/>
            <person name="Sisk P."/>
            <person name="Stolte C."/>
            <person name="Sykes S."/>
            <person name="White J."/>
            <person name="Yandava C."/>
            <person name="Haas B."/>
            <person name="Nusbaum C."/>
            <person name="Birren B."/>
        </authorList>
    </citation>
    <scope>NUCLEOTIDE SEQUENCE [LARGE SCALE GENOMIC DNA]</scope>
    <source>
        <strain evidence="2">ATCC 50818</strain>
    </source>
</reference>
<dbReference type="SUPFAM" id="SSF54626">
    <property type="entry name" value="Chalcone isomerase"/>
    <property type="match status" value="1"/>
</dbReference>
<keyword evidence="3" id="KW-1185">Reference proteome</keyword>
<dbReference type="AlphaFoldDB" id="F2TYT9"/>
<name>F2TYT9_SALR5</name>
<dbReference type="GeneID" id="16078314"/>
<gene>
    <name evidence="2" type="ORF">PTSG_01740</name>
</gene>
<dbReference type="PANTHER" id="PTHR47284:SF3">
    <property type="entry name" value="FATTY-ACID-BINDING PROTEIN 2"/>
    <property type="match status" value="1"/>
</dbReference>
<dbReference type="InterPro" id="IPR036298">
    <property type="entry name" value="Chalcone_isomerase_sf"/>
</dbReference>
<dbReference type="Proteomes" id="UP000007799">
    <property type="component" value="Unassembled WGS sequence"/>
</dbReference>
<dbReference type="OMA" id="RIIPTRS"/>
<dbReference type="InterPro" id="IPR016087">
    <property type="entry name" value="Chalcone_isomerase"/>
</dbReference>